<reference evidence="1" key="1">
    <citation type="journal article" date="2020" name="J. ISSAAS">
        <title>Lactobacilli and other gastrointestinal microbiota of Peromyscus leucopus, reservoir host for agents of Lyme disease and other zoonoses in North America.</title>
        <authorList>
            <person name="Milovic A."/>
            <person name="Bassam K."/>
            <person name="Shao H."/>
            <person name="Chatzistamou I."/>
            <person name="Tufts D.M."/>
            <person name="Diuk-Wasser M."/>
            <person name="Barbour A.G."/>
        </authorList>
    </citation>
    <scope>NUCLEOTIDE SEQUENCE</scope>
    <source>
        <strain evidence="1">LL20</strain>
    </source>
</reference>
<proteinExistence type="predicted"/>
<name>A0A650EJA0_9BACT</name>
<gene>
    <name evidence="1" type="ORF">Melaina855_1740</name>
</gene>
<protein>
    <submittedName>
        <fullName evidence="1">Uncharacterized protein</fullName>
    </submittedName>
</protein>
<organism evidence="1">
    <name type="scientific">uncultured Candidatus Melainabacteria bacterium</name>
    <dbReference type="NCBI Taxonomy" id="2682970"/>
    <lineage>
        <taxon>Bacteria</taxon>
        <taxon>Bacillati</taxon>
        <taxon>Candidatus Melainabacteria</taxon>
        <taxon>environmental samples</taxon>
    </lineage>
</organism>
<sequence>MPTAVHTRTHKAGTCPHGMPLGSCPICNGMAGGNSTSKRSIPRNVGEMSYNQCAAIGAMLRAQKNARAQTKLAQQNHLQALADFQKNISKTHQRIMEFTTIISNTMPVIIAKPINFILNNIVGRVLTIIQNLPLTITNFIQSVNQKLTEISDKLTAIYGEIKAAIGEKISKFTSDLKKKLKSLFIVFGTQETEDEDKKIDEAKRTFELKTFIHKLYQKLKGENEKDTLKDEH</sequence>
<dbReference type="EMBL" id="MN577570">
    <property type="protein sequence ID" value="QGT49787.1"/>
    <property type="molecule type" value="Genomic_DNA"/>
</dbReference>
<accession>A0A650EJA0</accession>
<evidence type="ECO:0000313" key="1">
    <source>
        <dbReference type="EMBL" id="QGT49787.1"/>
    </source>
</evidence>
<dbReference type="AlphaFoldDB" id="A0A650EJA0"/>